<reference evidence="1 2" key="1">
    <citation type="submission" date="2018-06" db="EMBL/GenBank/DDBJ databases">
        <title>Halonotius sp. F13-13 a new haloarchaeeon isolated from a solar saltern from Isla Cristina, Huelva, Spain.</title>
        <authorList>
            <person name="Duran-Viseras A."/>
            <person name="Sanchez-Porro C."/>
            <person name="Ventosa A."/>
        </authorList>
    </citation>
    <scope>NUCLEOTIDE SEQUENCE [LARGE SCALE GENOMIC DNA]</scope>
    <source>
        <strain evidence="1 2">F13-13</strain>
    </source>
</reference>
<accession>A0A3A6PWH9</accession>
<name>A0A3A6PWH9_9EURY</name>
<gene>
    <name evidence="1" type="ORF">DM826_05445</name>
</gene>
<proteinExistence type="predicted"/>
<dbReference type="EMBL" id="QKNY01000007">
    <property type="protein sequence ID" value="RJX43697.1"/>
    <property type="molecule type" value="Genomic_DNA"/>
</dbReference>
<evidence type="ECO:0000313" key="1">
    <source>
        <dbReference type="EMBL" id="RJX43697.1"/>
    </source>
</evidence>
<organism evidence="1 2">
    <name type="scientific">Halonotius aquaticus</name>
    <dbReference type="NCBI Taxonomy" id="2216978"/>
    <lineage>
        <taxon>Archaea</taxon>
        <taxon>Methanobacteriati</taxon>
        <taxon>Methanobacteriota</taxon>
        <taxon>Stenosarchaea group</taxon>
        <taxon>Halobacteria</taxon>
        <taxon>Halobacteriales</taxon>
        <taxon>Haloferacaceae</taxon>
        <taxon>Halonotius</taxon>
    </lineage>
</organism>
<comment type="caution">
    <text evidence="1">The sequence shown here is derived from an EMBL/GenBank/DDBJ whole genome shotgun (WGS) entry which is preliminary data.</text>
</comment>
<dbReference type="Proteomes" id="UP000276588">
    <property type="component" value="Unassembled WGS sequence"/>
</dbReference>
<evidence type="ECO:0000313" key="2">
    <source>
        <dbReference type="Proteomes" id="UP000276588"/>
    </source>
</evidence>
<protein>
    <submittedName>
        <fullName evidence="1">Uncharacterized protein</fullName>
    </submittedName>
</protein>
<dbReference type="AlphaFoldDB" id="A0A3A6PWH9"/>
<keyword evidence="2" id="KW-1185">Reference proteome</keyword>
<sequence>MKRYLLSDPASEDATPTRVPIDSRVGIYRLGDGSKTIVAETDGQRVDLGVRDATVSRKTEGRPPVELSPISRGISVRNHGSTNPVSLSTNLRTHTLTAGDAAAITDDCRLTIGISLTLQATVEREGSQRSPAAEQAAGVSPAAHARTLANALRAASTDSVAESRSVIAELQSFLASHPLDSSDYKEINARVEQIERRLDSKAGGLHHTEELDEEWQAELAALSDRIEGLYARASG</sequence>
<dbReference type="OrthoDB" id="336258at2157"/>
<dbReference type="RefSeq" id="WP_120102335.1">
    <property type="nucleotide sequence ID" value="NZ_QKNY01000007.1"/>
</dbReference>